<dbReference type="STRING" id="234267.Acid_1268"/>
<proteinExistence type="predicted"/>
<sequence>MKIRARKFNGRCAKHKAYNPPVDGFGGIRGNCARCILLFEIWESSLNLNKLIRRFDPAYDDVQRPASPLNDPDPRQLSLLAD</sequence>
<dbReference type="EMBL" id="CP000473">
    <property type="protein sequence ID" value="ABJ82262.1"/>
    <property type="molecule type" value="Genomic_DNA"/>
</dbReference>
<evidence type="ECO:0000313" key="2">
    <source>
        <dbReference type="EMBL" id="ABJ82262.1"/>
    </source>
</evidence>
<dbReference type="OrthoDB" id="122406at2"/>
<feature type="region of interest" description="Disordered" evidence="1">
    <location>
        <begin position="61"/>
        <end position="82"/>
    </location>
</feature>
<dbReference type="KEGG" id="sus:Acid_1268"/>
<dbReference type="AlphaFoldDB" id="Q029L4"/>
<dbReference type="InParanoid" id="Q029L4"/>
<accession>Q029L4</accession>
<evidence type="ECO:0000256" key="1">
    <source>
        <dbReference type="SAM" id="MobiDB-lite"/>
    </source>
</evidence>
<gene>
    <name evidence="2" type="ordered locus">Acid_1268</name>
</gene>
<organism evidence="2">
    <name type="scientific">Solibacter usitatus (strain Ellin6076)</name>
    <dbReference type="NCBI Taxonomy" id="234267"/>
    <lineage>
        <taxon>Bacteria</taxon>
        <taxon>Pseudomonadati</taxon>
        <taxon>Acidobacteriota</taxon>
        <taxon>Terriglobia</taxon>
        <taxon>Bryobacterales</taxon>
        <taxon>Solibacteraceae</taxon>
        <taxon>Candidatus Solibacter</taxon>
    </lineage>
</organism>
<name>Q029L4_SOLUE</name>
<dbReference type="HOGENOM" id="CLU_2556468_0_0_0"/>
<reference evidence="2" key="1">
    <citation type="submission" date="2006-10" db="EMBL/GenBank/DDBJ databases">
        <title>Complete sequence of Solibacter usitatus Ellin6076.</title>
        <authorList>
            <consortium name="US DOE Joint Genome Institute"/>
            <person name="Copeland A."/>
            <person name="Lucas S."/>
            <person name="Lapidus A."/>
            <person name="Barry K."/>
            <person name="Detter J.C."/>
            <person name="Glavina del Rio T."/>
            <person name="Hammon N."/>
            <person name="Israni S."/>
            <person name="Dalin E."/>
            <person name="Tice H."/>
            <person name="Pitluck S."/>
            <person name="Thompson L.S."/>
            <person name="Brettin T."/>
            <person name="Bruce D."/>
            <person name="Han C."/>
            <person name="Tapia R."/>
            <person name="Gilna P."/>
            <person name="Schmutz J."/>
            <person name="Larimer F."/>
            <person name="Land M."/>
            <person name="Hauser L."/>
            <person name="Kyrpides N."/>
            <person name="Mikhailova N."/>
            <person name="Janssen P.H."/>
            <person name="Kuske C.R."/>
            <person name="Richardson P."/>
        </authorList>
    </citation>
    <scope>NUCLEOTIDE SEQUENCE</scope>
    <source>
        <strain evidence="2">Ellin6076</strain>
    </source>
</reference>
<protein>
    <submittedName>
        <fullName evidence="2">Uncharacterized protein</fullName>
    </submittedName>
</protein>